<dbReference type="Proteomes" id="UP000694415">
    <property type="component" value="Unplaced"/>
</dbReference>
<evidence type="ECO:0000313" key="2">
    <source>
        <dbReference type="Proteomes" id="UP000694415"/>
    </source>
</evidence>
<dbReference type="GeneTree" id="ENSGT00940000168812"/>
<protein>
    <submittedName>
        <fullName evidence="1">Uncharacterized protein</fullName>
    </submittedName>
</protein>
<dbReference type="AlphaFoldDB" id="A0A8C6GF30"/>
<proteinExistence type="predicted"/>
<reference evidence="1" key="1">
    <citation type="submission" date="2025-08" db="UniProtKB">
        <authorList>
            <consortium name="Ensembl"/>
        </authorList>
    </citation>
    <scope>IDENTIFICATION</scope>
</reference>
<accession>A0A8C6GF30</accession>
<organism evidence="1 2">
    <name type="scientific">Mus spicilegus</name>
    <name type="common">Mound-building mouse</name>
    <dbReference type="NCBI Taxonomy" id="10103"/>
    <lineage>
        <taxon>Eukaryota</taxon>
        <taxon>Metazoa</taxon>
        <taxon>Chordata</taxon>
        <taxon>Craniata</taxon>
        <taxon>Vertebrata</taxon>
        <taxon>Euteleostomi</taxon>
        <taxon>Mammalia</taxon>
        <taxon>Eutheria</taxon>
        <taxon>Euarchontoglires</taxon>
        <taxon>Glires</taxon>
        <taxon>Rodentia</taxon>
        <taxon>Myomorpha</taxon>
        <taxon>Muroidea</taxon>
        <taxon>Muridae</taxon>
        <taxon>Murinae</taxon>
        <taxon>Mus</taxon>
        <taxon>Mus</taxon>
    </lineage>
</organism>
<reference evidence="1" key="2">
    <citation type="submission" date="2025-09" db="UniProtKB">
        <authorList>
            <consortium name="Ensembl"/>
        </authorList>
    </citation>
    <scope>IDENTIFICATION</scope>
</reference>
<keyword evidence="2" id="KW-1185">Reference proteome</keyword>
<dbReference type="Ensembl" id="ENSMSIT00000006373.1">
    <property type="protein sequence ID" value="ENSMSIP00000005024.1"/>
    <property type="gene ID" value="ENSMSIG00000004569.1"/>
</dbReference>
<name>A0A8C6GF30_MUSSI</name>
<sequence length="81" mass="8450">MEGGRRSGNKSTSWLAGFSGEGGAGCWNADLGGIPLTGMNPLSPYLNVGPCCLIQDTNEFILPTGHGLVQTKKCTDSEYGD</sequence>
<evidence type="ECO:0000313" key="1">
    <source>
        <dbReference type="Ensembl" id="ENSMSIP00000005024.1"/>
    </source>
</evidence>